<dbReference type="InterPro" id="IPR051083">
    <property type="entry name" value="GrpII_Intron_Splice-Mob/Def"/>
</dbReference>
<dbReference type="PANTHER" id="PTHR34047">
    <property type="entry name" value="NUCLEAR INTRON MATURASE 1, MITOCHONDRIAL-RELATED"/>
    <property type="match status" value="1"/>
</dbReference>
<keyword evidence="4" id="KW-1185">Reference proteome</keyword>
<dbReference type="GO" id="GO:0003964">
    <property type="term" value="F:RNA-directed DNA polymerase activity"/>
    <property type="evidence" value="ECO:0007669"/>
    <property type="project" value="UniProtKB-KW"/>
</dbReference>
<evidence type="ECO:0000259" key="2">
    <source>
        <dbReference type="PROSITE" id="PS50878"/>
    </source>
</evidence>
<comment type="similarity">
    <text evidence="1">Belongs to the bacterial reverse transcriptase family.</text>
</comment>
<dbReference type="SUPFAM" id="SSF56672">
    <property type="entry name" value="DNA/RNA polymerases"/>
    <property type="match status" value="1"/>
</dbReference>
<proteinExistence type="inferred from homology"/>
<accession>A0A2U2B8H0</accession>
<dbReference type="OrthoDB" id="9780724at2"/>
<dbReference type="EMBL" id="QEWP01000007">
    <property type="protein sequence ID" value="PWD99357.1"/>
    <property type="molecule type" value="Genomic_DNA"/>
</dbReference>
<gene>
    <name evidence="3" type="primary">ltrA</name>
    <name evidence="3" type="ORF">DDZ16_10115</name>
</gene>
<sequence length="461" mass="54786">MSTHEKIEREIARLSQKKRKERTTQEKVRLLQLKLYLKAKQEKKYKFYILYDKIFLHYVLKEAYNRCKRSSGNSPGIDRQTYTDIRQYGETKFLREIEEELRQRSYKPQAVRRVMIEKENGGERPLGIPTIKDRVVQQACKIVIEPIWEADFDNSSHGFRPKRSAHGAIREIRDNLKSGKQTVYDADLSKYFDTIPHDKLLIALKERIADPRVLDLIKTWLKVPIVEKDGRYTGGRKNRKGTPQGGVISPLLANIYMNLLDRLVNKPGGYFSGEGIRMIRYADDFILMAKHINQETLVRMHGYLARMGLILNTEKSKLVEAREESFDFLGFTFRYDRSIFKNGTRFWNIMPKAKSRKKIRQKVNEMLKKRGHFNTQMLVYELNPMITGWMNYYRVEKVSYTQVAFRELEEYLRYRLNRYYNRKSQRKSRLFGKQAFEILVRDYGLVRPYRTSGIRPVNARR</sequence>
<evidence type="ECO:0000313" key="3">
    <source>
        <dbReference type="EMBL" id="PWD99357.1"/>
    </source>
</evidence>
<evidence type="ECO:0000256" key="1">
    <source>
        <dbReference type="ARBA" id="ARBA00034120"/>
    </source>
</evidence>
<dbReference type="InterPro" id="IPR030931">
    <property type="entry name" value="Group_II_RT_mat"/>
</dbReference>
<dbReference type="NCBIfam" id="TIGR04416">
    <property type="entry name" value="group_II_RT_mat"/>
    <property type="match status" value="1"/>
</dbReference>
<organism evidence="3 4">
    <name type="scientific">Marinilabilia rubra</name>
    <dbReference type="NCBI Taxonomy" id="2162893"/>
    <lineage>
        <taxon>Bacteria</taxon>
        <taxon>Pseudomonadati</taxon>
        <taxon>Bacteroidota</taxon>
        <taxon>Bacteroidia</taxon>
        <taxon>Marinilabiliales</taxon>
        <taxon>Marinilabiliaceae</taxon>
        <taxon>Marinilabilia</taxon>
    </lineage>
</organism>
<feature type="domain" description="Reverse transcriptase" evidence="2">
    <location>
        <begin position="97"/>
        <end position="333"/>
    </location>
</feature>
<dbReference type="Proteomes" id="UP000244956">
    <property type="component" value="Unassembled WGS sequence"/>
</dbReference>
<name>A0A2U2B8H0_9BACT</name>
<dbReference type="Pfam" id="PF08388">
    <property type="entry name" value="GIIM"/>
    <property type="match status" value="1"/>
</dbReference>
<protein>
    <submittedName>
        <fullName evidence="3">Group II intron reverse transcriptase/maturase</fullName>
    </submittedName>
</protein>
<dbReference type="AlphaFoldDB" id="A0A2U2B8H0"/>
<evidence type="ECO:0000313" key="4">
    <source>
        <dbReference type="Proteomes" id="UP000244956"/>
    </source>
</evidence>
<dbReference type="InterPro" id="IPR000477">
    <property type="entry name" value="RT_dom"/>
</dbReference>
<dbReference type="InterPro" id="IPR013597">
    <property type="entry name" value="Mat_intron_G2"/>
</dbReference>
<keyword evidence="3" id="KW-0548">Nucleotidyltransferase</keyword>
<keyword evidence="3" id="KW-0695">RNA-directed DNA polymerase</keyword>
<dbReference type="InterPro" id="IPR043502">
    <property type="entry name" value="DNA/RNA_pol_sf"/>
</dbReference>
<keyword evidence="3" id="KW-0808">Transferase</keyword>
<dbReference type="RefSeq" id="WP_109264341.1">
    <property type="nucleotide sequence ID" value="NZ_QEWP01000007.1"/>
</dbReference>
<dbReference type="Pfam" id="PF00078">
    <property type="entry name" value="RVT_1"/>
    <property type="match status" value="1"/>
</dbReference>
<dbReference type="CDD" id="cd01651">
    <property type="entry name" value="RT_G2_intron"/>
    <property type="match status" value="1"/>
</dbReference>
<comment type="caution">
    <text evidence="3">The sequence shown here is derived from an EMBL/GenBank/DDBJ whole genome shotgun (WGS) entry which is preliminary data.</text>
</comment>
<dbReference type="PANTHER" id="PTHR34047:SF8">
    <property type="entry name" value="PROTEIN YKFC"/>
    <property type="match status" value="1"/>
</dbReference>
<reference evidence="3 4" key="1">
    <citation type="submission" date="2018-05" db="EMBL/GenBank/DDBJ databases">
        <title>Marinilabilia rubrum sp. nov., isolated from saltern sediment.</title>
        <authorList>
            <person name="Zhang R."/>
        </authorList>
    </citation>
    <scope>NUCLEOTIDE SEQUENCE [LARGE SCALE GENOMIC DNA]</scope>
    <source>
        <strain evidence="3 4">WTE16</strain>
    </source>
</reference>
<dbReference type="PROSITE" id="PS50878">
    <property type="entry name" value="RT_POL"/>
    <property type="match status" value="1"/>
</dbReference>